<evidence type="ECO:0000256" key="1">
    <source>
        <dbReference type="ARBA" id="ARBA00006354"/>
    </source>
</evidence>
<dbReference type="PANTHER" id="PTHR32039:SF7">
    <property type="entry name" value="COMPETENCE PROTEIN COMM"/>
    <property type="match status" value="1"/>
</dbReference>
<dbReference type="InterPro" id="IPR014721">
    <property type="entry name" value="Ribsml_uS5_D2-typ_fold_subgr"/>
</dbReference>
<dbReference type="Gene3D" id="3.30.230.10">
    <property type="match status" value="1"/>
</dbReference>
<keyword evidence="4" id="KW-1185">Reference proteome</keyword>
<dbReference type="Pfam" id="PF13541">
    <property type="entry name" value="ChlI"/>
    <property type="match status" value="1"/>
</dbReference>
<dbReference type="SUPFAM" id="SSF54211">
    <property type="entry name" value="Ribosomal protein S5 domain 2-like"/>
    <property type="match status" value="1"/>
</dbReference>
<dbReference type="InterPro" id="IPR004482">
    <property type="entry name" value="Mg_chelat-rel"/>
</dbReference>
<proteinExistence type="inferred from homology"/>
<evidence type="ECO:0000313" key="4">
    <source>
        <dbReference type="Proteomes" id="UP000182624"/>
    </source>
</evidence>
<dbReference type="InterPro" id="IPR045006">
    <property type="entry name" value="CHLI-like"/>
</dbReference>
<dbReference type="SUPFAM" id="SSF52540">
    <property type="entry name" value="P-loop containing nucleoside triphosphate hydrolases"/>
    <property type="match status" value="1"/>
</dbReference>
<dbReference type="Pfam" id="PF01078">
    <property type="entry name" value="Mg_chelatase"/>
    <property type="match status" value="1"/>
</dbReference>
<dbReference type="Gene3D" id="3.40.50.300">
    <property type="entry name" value="P-loop containing nucleotide triphosphate hydrolases"/>
    <property type="match status" value="1"/>
</dbReference>
<dbReference type="RefSeq" id="WP_074884560.1">
    <property type="nucleotide sequence ID" value="NZ_FOXO01000004.1"/>
</dbReference>
<name>A0A1I5RJT6_9FIRM</name>
<reference evidence="4" key="1">
    <citation type="submission" date="2016-10" db="EMBL/GenBank/DDBJ databases">
        <authorList>
            <person name="Varghese N."/>
            <person name="Submissions S."/>
        </authorList>
    </citation>
    <scope>NUCLEOTIDE SEQUENCE [LARGE SCALE GENOMIC DNA]</scope>
    <source>
        <strain evidence="4">P18</strain>
    </source>
</reference>
<dbReference type="InterPro" id="IPR003593">
    <property type="entry name" value="AAA+_ATPase"/>
</dbReference>
<dbReference type="Proteomes" id="UP000182624">
    <property type="component" value="Unassembled WGS sequence"/>
</dbReference>
<comment type="similarity">
    <text evidence="1">Belongs to the Mg-chelatase subunits D/I family. ComM subfamily.</text>
</comment>
<evidence type="ECO:0000313" key="3">
    <source>
        <dbReference type="EMBL" id="SFP58798.1"/>
    </source>
</evidence>
<dbReference type="InterPro" id="IPR025158">
    <property type="entry name" value="Mg_chelat-rel_C"/>
</dbReference>
<organism evidence="3 4">
    <name type="scientific">Butyrivibrio proteoclasticus</name>
    <dbReference type="NCBI Taxonomy" id="43305"/>
    <lineage>
        <taxon>Bacteria</taxon>
        <taxon>Bacillati</taxon>
        <taxon>Bacillota</taxon>
        <taxon>Clostridia</taxon>
        <taxon>Lachnospirales</taxon>
        <taxon>Lachnospiraceae</taxon>
        <taxon>Butyrivibrio</taxon>
    </lineage>
</organism>
<dbReference type="GO" id="GO:0005524">
    <property type="term" value="F:ATP binding"/>
    <property type="evidence" value="ECO:0007669"/>
    <property type="project" value="InterPro"/>
</dbReference>
<dbReference type="Pfam" id="PF13335">
    <property type="entry name" value="Mg_chelatase_C"/>
    <property type="match status" value="1"/>
</dbReference>
<dbReference type="InterPro" id="IPR000523">
    <property type="entry name" value="Mg_chelatse_chII-like_cat_dom"/>
</dbReference>
<evidence type="ECO:0000259" key="2">
    <source>
        <dbReference type="SMART" id="SM00382"/>
    </source>
</evidence>
<feature type="domain" description="AAA+ ATPase" evidence="2">
    <location>
        <begin position="220"/>
        <end position="402"/>
    </location>
</feature>
<dbReference type="EMBL" id="FOXO01000004">
    <property type="protein sequence ID" value="SFP58798.1"/>
    <property type="molecule type" value="Genomic_DNA"/>
</dbReference>
<dbReference type="InterPro" id="IPR027417">
    <property type="entry name" value="P-loop_NTPase"/>
</dbReference>
<dbReference type="SMART" id="SM00382">
    <property type="entry name" value="AAA"/>
    <property type="match status" value="1"/>
</dbReference>
<sequence length="523" mass="57656">MFSTVTSGAVRGILSYLIEVEVDVSTGLPGFSMVGFMSSDVREAGDRVKVALKNAGVKIPPSKITVNLSPADIRKEGIVLDLPMAIAILIAMGELEEKCVKDMVVLGELGLDGEVKPVKGILPVVAKAKDMGINTVLLPKDNAMEGAVVDNIRIVGVGSLQEAICYLAASEGDRNSLIKPTTVDVREIFERDSNREADLDFADINGQAAVKRAVEVAAAGFHHLLLVGPPGSGKSMVAKRIPSIMPKLSLEESLEVSTIYSVAGELKENQALITRRPFMSPHHSITETALTGGGNVPRPGVISLAHRGVLFLDEMAEFPRVKLDMLRQPMEDKFIHIARSRGTFSYPADFQLVGALNPCPCGYYPDRNKCKCTSNEIKRYLGHISGPILDRIDICVEAPRVDISEFSQKSRSLNESSETIRQRVMAARKRQEERFKGTNLKFNSDMSPNDIKKYCSLGNIEQAYLESVFSRMELSARAYHKILRIARTIADLEESEKITKLHIMEAISYRMTDGKYWSQREEK</sequence>
<dbReference type="PANTHER" id="PTHR32039">
    <property type="entry name" value="MAGNESIUM-CHELATASE SUBUNIT CHLI"/>
    <property type="match status" value="1"/>
</dbReference>
<accession>A0A1I5RJT6</accession>
<protein>
    <submittedName>
        <fullName evidence="3">Magnesium chelatase family protein</fullName>
    </submittedName>
</protein>
<dbReference type="NCBIfam" id="TIGR00368">
    <property type="entry name" value="YifB family Mg chelatase-like AAA ATPase"/>
    <property type="match status" value="1"/>
</dbReference>
<gene>
    <name evidence="3" type="ORF">SAMN04487928_10463</name>
</gene>
<dbReference type="InterPro" id="IPR020568">
    <property type="entry name" value="Ribosomal_Su5_D2-typ_SF"/>
</dbReference>
<dbReference type="AlphaFoldDB" id="A0A1I5RJT6"/>
<dbReference type="OrthoDB" id="9813147at2"/>